<sequence>MRNILSLQNIITVKLFLFKRKYLINIGLKIHYYYTVIQYNSQIQQRIIQMIKYKFQTITQIKKLKSILKCQFQETTQFTQIFGNKKYFKQRLIFLLKIKLLINKYQKYNL</sequence>
<dbReference type="KEGG" id="tet:TTHERM_000274648"/>
<name>W7XCV4_TETTS</name>
<evidence type="ECO:0000313" key="1">
    <source>
        <dbReference type="EMBL" id="EWS74403.1"/>
    </source>
</evidence>
<reference evidence="2" key="1">
    <citation type="journal article" date="2006" name="PLoS Biol.">
        <title>Macronuclear genome sequence of the ciliate Tetrahymena thermophila, a model eukaryote.</title>
        <authorList>
            <person name="Eisen J.A."/>
            <person name="Coyne R.S."/>
            <person name="Wu M."/>
            <person name="Wu D."/>
            <person name="Thiagarajan M."/>
            <person name="Wortman J.R."/>
            <person name="Badger J.H."/>
            <person name="Ren Q."/>
            <person name="Amedeo P."/>
            <person name="Jones K.M."/>
            <person name="Tallon L.J."/>
            <person name="Delcher A.L."/>
            <person name="Salzberg S.L."/>
            <person name="Silva J.C."/>
            <person name="Haas B.J."/>
            <person name="Majoros W.H."/>
            <person name="Farzad M."/>
            <person name="Carlton J.M."/>
            <person name="Smith R.K. Jr."/>
            <person name="Garg J."/>
            <person name="Pearlman R.E."/>
            <person name="Karrer K.M."/>
            <person name="Sun L."/>
            <person name="Manning G."/>
            <person name="Elde N.C."/>
            <person name="Turkewitz A.P."/>
            <person name="Asai D.J."/>
            <person name="Wilkes D.E."/>
            <person name="Wang Y."/>
            <person name="Cai H."/>
            <person name="Collins K."/>
            <person name="Stewart B.A."/>
            <person name="Lee S.R."/>
            <person name="Wilamowska K."/>
            <person name="Weinberg Z."/>
            <person name="Ruzzo W.L."/>
            <person name="Wloga D."/>
            <person name="Gaertig J."/>
            <person name="Frankel J."/>
            <person name="Tsao C.-C."/>
            <person name="Gorovsky M.A."/>
            <person name="Keeling P.J."/>
            <person name="Waller R.F."/>
            <person name="Patron N.J."/>
            <person name="Cherry J.M."/>
            <person name="Stover N.A."/>
            <person name="Krieger C.J."/>
            <person name="del Toro C."/>
            <person name="Ryder H.F."/>
            <person name="Williamson S.C."/>
            <person name="Barbeau R.A."/>
            <person name="Hamilton E.P."/>
            <person name="Orias E."/>
        </authorList>
    </citation>
    <scope>NUCLEOTIDE SEQUENCE [LARGE SCALE GENOMIC DNA]</scope>
    <source>
        <strain evidence="2">SB210</strain>
    </source>
</reference>
<keyword evidence="2" id="KW-1185">Reference proteome</keyword>
<proteinExistence type="predicted"/>
<dbReference type="InParanoid" id="W7XCV4"/>
<protein>
    <submittedName>
        <fullName evidence="1">Uncharacterized protein</fullName>
    </submittedName>
</protein>
<accession>W7XCV4</accession>
<dbReference type="AlphaFoldDB" id="W7XCV4"/>
<gene>
    <name evidence="1" type="ORF">TTHERM_000274648</name>
</gene>
<dbReference type="EMBL" id="GG662703">
    <property type="protein sequence ID" value="EWS74403.1"/>
    <property type="molecule type" value="Genomic_DNA"/>
</dbReference>
<dbReference type="RefSeq" id="XP_012653080.1">
    <property type="nucleotide sequence ID" value="XM_012797626.1"/>
</dbReference>
<dbReference type="Proteomes" id="UP000009168">
    <property type="component" value="Unassembled WGS sequence"/>
</dbReference>
<dbReference type="GeneID" id="24438135"/>
<evidence type="ECO:0000313" key="2">
    <source>
        <dbReference type="Proteomes" id="UP000009168"/>
    </source>
</evidence>
<organism evidence="1 2">
    <name type="scientific">Tetrahymena thermophila (strain SB210)</name>
    <dbReference type="NCBI Taxonomy" id="312017"/>
    <lineage>
        <taxon>Eukaryota</taxon>
        <taxon>Sar</taxon>
        <taxon>Alveolata</taxon>
        <taxon>Ciliophora</taxon>
        <taxon>Intramacronucleata</taxon>
        <taxon>Oligohymenophorea</taxon>
        <taxon>Hymenostomatida</taxon>
        <taxon>Tetrahymenina</taxon>
        <taxon>Tetrahymenidae</taxon>
        <taxon>Tetrahymena</taxon>
    </lineage>
</organism>